<reference evidence="1" key="1">
    <citation type="journal article" date="2019" name="bioRxiv">
        <title>The Genome of the Zebra Mussel, Dreissena polymorpha: A Resource for Invasive Species Research.</title>
        <authorList>
            <person name="McCartney M.A."/>
            <person name="Auch B."/>
            <person name="Kono T."/>
            <person name="Mallez S."/>
            <person name="Zhang Y."/>
            <person name="Obille A."/>
            <person name="Becker A."/>
            <person name="Abrahante J.E."/>
            <person name="Garbe J."/>
            <person name="Badalamenti J.P."/>
            <person name="Herman A."/>
            <person name="Mangelson H."/>
            <person name="Liachko I."/>
            <person name="Sullivan S."/>
            <person name="Sone E.D."/>
            <person name="Koren S."/>
            <person name="Silverstein K.A.T."/>
            <person name="Beckman K.B."/>
            <person name="Gohl D.M."/>
        </authorList>
    </citation>
    <scope>NUCLEOTIDE SEQUENCE</scope>
    <source>
        <strain evidence="1">Duluth1</strain>
        <tissue evidence="1">Whole animal</tissue>
    </source>
</reference>
<reference evidence="1" key="2">
    <citation type="submission" date="2020-11" db="EMBL/GenBank/DDBJ databases">
        <authorList>
            <person name="McCartney M.A."/>
            <person name="Auch B."/>
            <person name="Kono T."/>
            <person name="Mallez S."/>
            <person name="Becker A."/>
            <person name="Gohl D.M."/>
            <person name="Silverstein K.A.T."/>
            <person name="Koren S."/>
            <person name="Bechman K.B."/>
            <person name="Herman A."/>
            <person name="Abrahante J.E."/>
            <person name="Garbe J."/>
        </authorList>
    </citation>
    <scope>NUCLEOTIDE SEQUENCE</scope>
    <source>
        <strain evidence="1">Duluth1</strain>
        <tissue evidence="1">Whole animal</tissue>
    </source>
</reference>
<comment type="caution">
    <text evidence="1">The sequence shown here is derived from an EMBL/GenBank/DDBJ whole genome shotgun (WGS) entry which is preliminary data.</text>
</comment>
<organism evidence="1 2">
    <name type="scientific">Dreissena polymorpha</name>
    <name type="common">Zebra mussel</name>
    <name type="synonym">Mytilus polymorpha</name>
    <dbReference type="NCBI Taxonomy" id="45954"/>
    <lineage>
        <taxon>Eukaryota</taxon>
        <taxon>Metazoa</taxon>
        <taxon>Spiralia</taxon>
        <taxon>Lophotrochozoa</taxon>
        <taxon>Mollusca</taxon>
        <taxon>Bivalvia</taxon>
        <taxon>Autobranchia</taxon>
        <taxon>Heteroconchia</taxon>
        <taxon>Euheterodonta</taxon>
        <taxon>Imparidentia</taxon>
        <taxon>Neoheterodontei</taxon>
        <taxon>Myida</taxon>
        <taxon>Dreissenoidea</taxon>
        <taxon>Dreissenidae</taxon>
        <taxon>Dreissena</taxon>
    </lineage>
</organism>
<evidence type="ECO:0000313" key="2">
    <source>
        <dbReference type="Proteomes" id="UP000828390"/>
    </source>
</evidence>
<gene>
    <name evidence="1" type="ORF">DPMN_151861</name>
</gene>
<accession>A0A9D4FFV4</accession>
<dbReference type="AlphaFoldDB" id="A0A9D4FFV4"/>
<sequence length="62" mass="7441">MTTIWRLSSGRLPAPPQNMEDSLVTMFRYRNRPSSRLRFPEHLCRRMKRYRIQPSSITSRSS</sequence>
<protein>
    <submittedName>
        <fullName evidence="1">Uncharacterized protein</fullName>
    </submittedName>
</protein>
<name>A0A9D4FFV4_DREPO</name>
<keyword evidence="2" id="KW-1185">Reference proteome</keyword>
<dbReference type="EMBL" id="JAIWYP010000007">
    <property type="protein sequence ID" value="KAH3798264.1"/>
    <property type="molecule type" value="Genomic_DNA"/>
</dbReference>
<evidence type="ECO:0000313" key="1">
    <source>
        <dbReference type="EMBL" id="KAH3798264.1"/>
    </source>
</evidence>
<dbReference type="Proteomes" id="UP000828390">
    <property type="component" value="Unassembled WGS sequence"/>
</dbReference>
<proteinExistence type="predicted"/>